<dbReference type="EC" id="3.4.-.-" evidence="1"/>
<accession>A0ABV4HSB6</accession>
<organism evidence="1 2">
    <name type="scientific">Luteimonas salinilitoris</name>
    <dbReference type="NCBI Taxonomy" id="3237697"/>
    <lineage>
        <taxon>Bacteria</taxon>
        <taxon>Pseudomonadati</taxon>
        <taxon>Pseudomonadota</taxon>
        <taxon>Gammaproteobacteria</taxon>
        <taxon>Lysobacterales</taxon>
        <taxon>Lysobacteraceae</taxon>
        <taxon>Luteimonas</taxon>
    </lineage>
</organism>
<dbReference type="SUPFAM" id="SSF53474">
    <property type="entry name" value="alpha/beta-Hydrolases"/>
    <property type="match status" value="1"/>
</dbReference>
<dbReference type="EMBL" id="JBFWIC010000019">
    <property type="protein sequence ID" value="MEZ0475659.1"/>
    <property type="molecule type" value="Genomic_DNA"/>
</dbReference>
<keyword evidence="2" id="KW-1185">Reference proteome</keyword>
<dbReference type="PANTHER" id="PTHR43265">
    <property type="entry name" value="ESTERASE ESTD"/>
    <property type="match status" value="1"/>
</dbReference>
<dbReference type="Gene3D" id="3.40.50.1820">
    <property type="entry name" value="alpha/beta hydrolase"/>
    <property type="match status" value="1"/>
</dbReference>
<dbReference type="Proteomes" id="UP001566331">
    <property type="component" value="Unassembled WGS sequence"/>
</dbReference>
<protein>
    <submittedName>
        <fullName evidence="1">Alpha/beta hydrolase family protein</fullName>
        <ecNumber evidence="1">3.4.-.-</ecNumber>
    </submittedName>
</protein>
<comment type="caution">
    <text evidence="1">The sequence shown here is derived from an EMBL/GenBank/DDBJ whole genome shotgun (WGS) entry which is preliminary data.</text>
</comment>
<reference evidence="1 2" key="1">
    <citation type="submission" date="2024-07" db="EMBL/GenBank/DDBJ databases">
        <title>Luteimonas salilacus sp. nov., isolated from the shore soil of Salt Lake in Tibet of China.</title>
        <authorList>
            <person name="Zhang X."/>
            <person name="Li A."/>
        </authorList>
    </citation>
    <scope>NUCLEOTIDE SEQUENCE [LARGE SCALE GENOMIC DNA]</scope>
    <source>
        <strain evidence="1 2">B3-2-R+30</strain>
    </source>
</reference>
<evidence type="ECO:0000313" key="1">
    <source>
        <dbReference type="EMBL" id="MEZ0475659.1"/>
    </source>
</evidence>
<keyword evidence="1" id="KW-0378">Hydrolase</keyword>
<proteinExistence type="predicted"/>
<dbReference type="InterPro" id="IPR029058">
    <property type="entry name" value="AB_hydrolase_fold"/>
</dbReference>
<dbReference type="GO" id="GO:0016787">
    <property type="term" value="F:hydrolase activity"/>
    <property type="evidence" value="ECO:0007669"/>
    <property type="project" value="UniProtKB-KW"/>
</dbReference>
<dbReference type="InterPro" id="IPR053145">
    <property type="entry name" value="AB_hydrolase_Est10"/>
</dbReference>
<dbReference type="PANTHER" id="PTHR43265:SF1">
    <property type="entry name" value="ESTERASE ESTD"/>
    <property type="match status" value="1"/>
</dbReference>
<name>A0ABV4HSB6_9GAMM</name>
<evidence type="ECO:0000313" key="2">
    <source>
        <dbReference type="Proteomes" id="UP001566331"/>
    </source>
</evidence>
<sequence>MNRYLPVPAILNAIIVGLIALPSMAANAPRERCVAPEGTALIEFRSNGNHLRGFIDLPHGRGKHPAIMIVHGGLDTDVTAGAGFSEAMRNTFRRAGIATLVWDKAGNGCSSGKYADPVLPIRERATETLAALNVLRQRSDIDSSRIGLWALSQGAWVAPMAMVQTNDIAYLIAVSAPGRDALSQATYESLSILREAGVAESEAQDVYATLRRGVAVARATGSARAYASFIEPLRKYPSIWKTYGPDPSEAGQAAILSAPEWSINADEFLTQLRQPTLAVFGQRDRFVDWRESVDVYRDSFERSGNRDLTIKVFKDADHDMLAPAADPSSPQAVHVDGYMEAMVEWLKARNFAGR</sequence>
<dbReference type="RefSeq" id="WP_370565932.1">
    <property type="nucleotide sequence ID" value="NZ_JBFWIB010000047.1"/>
</dbReference>
<gene>
    <name evidence="1" type="ORF">AB6713_13715</name>
</gene>